<dbReference type="RefSeq" id="WP_074298907.1">
    <property type="nucleotide sequence ID" value="NZ_FSRU01000002.1"/>
</dbReference>
<dbReference type="Gene3D" id="3.30.1340.30">
    <property type="match status" value="2"/>
</dbReference>
<protein>
    <submittedName>
        <fullName evidence="2">BON domain-containing protein</fullName>
    </submittedName>
</protein>
<reference evidence="2 3" key="1">
    <citation type="submission" date="2016-11" db="EMBL/GenBank/DDBJ databases">
        <authorList>
            <person name="Jaros S."/>
            <person name="Januszkiewicz K."/>
            <person name="Wedrychowicz H."/>
        </authorList>
    </citation>
    <scope>NUCLEOTIDE SEQUENCE [LARGE SCALE GENOMIC DNA]</scope>
    <source>
        <strain evidence="2 3">GAS95</strain>
    </source>
</reference>
<dbReference type="Proteomes" id="UP000185151">
    <property type="component" value="Unassembled WGS sequence"/>
</dbReference>
<evidence type="ECO:0000313" key="3">
    <source>
        <dbReference type="Proteomes" id="UP000185151"/>
    </source>
</evidence>
<organism evidence="2 3">
    <name type="scientific">Paraburkholderia phenazinium</name>
    <dbReference type="NCBI Taxonomy" id="60549"/>
    <lineage>
        <taxon>Bacteria</taxon>
        <taxon>Pseudomonadati</taxon>
        <taxon>Pseudomonadota</taxon>
        <taxon>Betaproteobacteria</taxon>
        <taxon>Burkholderiales</taxon>
        <taxon>Burkholderiaceae</taxon>
        <taxon>Paraburkholderia</taxon>
    </lineage>
</organism>
<proteinExistence type="predicted"/>
<evidence type="ECO:0000259" key="1">
    <source>
        <dbReference type="PROSITE" id="PS50914"/>
    </source>
</evidence>
<dbReference type="EMBL" id="FSRU01000002">
    <property type="protein sequence ID" value="SIO58741.1"/>
    <property type="molecule type" value="Genomic_DNA"/>
</dbReference>
<sequence>MKHVLSNDEALQRAVMAELSAAGMPAGRVGAIAQAGIVTLLGHVQHADEKHRAEAATLRLKEVKAVVVAVEIRAAGTARLRDDEIAAQALTRLAWDAWVPQNALKVKVEHGWITLVGQLDRGEQKAAALEDVSRLFGVAGVSDHTTLKAGGAAQGRHGKRV</sequence>
<dbReference type="InterPro" id="IPR007055">
    <property type="entry name" value="BON_dom"/>
</dbReference>
<dbReference type="Pfam" id="PF04972">
    <property type="entry name" value="BON"/>
    <property type="match status" value="2"/>
</dbReference>
<accession>A0A1N6KQC4</accession>
<feature type="domain" description="BON" evidence="1">
    <location>
        <begin position="81"/>
        <end position="149"/>
    </location>
</feature>
<evidence type="ECO:0000313" key="2">
    <source>
        <dbReference type="EMBL" id="SIO58741.1"/>
    </source>
</evidence>
<dbReference type="PANTHER" id="PTHR34606:SF4">
    <property type="entry name" value="OUTER MEMBRANE LIPOPROTEIN DOLP"/>
    <property type="match status" value="1"/>
</dbReference>
<dbReference type="PROSITE" id="PS50914">
    <property type="entry name" value="BON"/>
    <property type="match status" value="1"/>
</dbReference>
<gene>
    <name evidence="2" type="ORF">SAMN05444165_4261</name>
</gene>
<dbReference type="OrthoDB" id="9009800at2"/>
<dbReference type="PANTHER" id="PTHR34606">
    <property type="entry name" value="BON DOMAIN-CONTAINING PROTEIN"/>
    <property type="match status" value="1"/>
</dbReference>
<dbReference type="AlphaFoldDB" id="A0A1N6KQC4"/>
<keyword evidence="3" id="KW-1185">Reference proteome</keyword>
<dbReference type="InterPro" id="IPR051686">
    <property type="entry name" value="Lipoprotein_DolP"/>
</dbReference>
<name>A0A1N6KQC4_9BURK</name>